<dbReference type="Pfam" id="PF02953">
    <property type="entry name" value="zf-Tim10_DDP"/>
    <property type="match status" value="1"/>
</dbReference>
<accession>A0A196SJ18</accession>
<comment type="subunit">
    <text evidence="1">Heterohexamer.</text>
</comment>
<organism evidence="3 4">
    <name type="scientific">Blastocystis sp. subtype 1 (strain ATCC 50177 / NandII)</name>
    <dbReference type="NCBI Taxonomy" id="478820"/>
    <lineage>
        <taxon>Eukaryota</taxon>
        <taxon>Sar</taxon>
        <taxon>Stramenopiles</taxon>
        <taxon>Bigyra</taxon>
        <taxon>Opalozoa</taxon>
        <taxon>Opalinata</taxon>
        <taxon>Blastocystidae</taxon>
        <taxon>Blastocystis</taxon>
    </lineage>
</organism>
<comment type="subcellular location">
    <subcellularLocation>
        <location evidence="1">Mitochondrion inner membrane</location>
        <topology evidence="1">Peripheral membrane protein</topology>
        <orientation evidence="1">Intermembrane side</orientation>
    </subcellularLocation>
</comment>
<dbReference type="GO" id="GO:0005743">
    <property type="term" value="C:mitochondrial inner membrane"/>
    <property type="evidence" value="ECO:0007669"/>
    <property type="project" value="UniProtKB-SubCell"/>
</dbReference>
<dbReference type="Gene3D" id="1.10.287.810">
    <property type="entry name" value="Mitochondrial import inner membrane translocase subunit tim13 like domains"/>
    <property type="match status" value="1"/>
</dbReference>
<proteinExistence type="inferred from homology"/>
<dbReference type="STRING" id="478820.A0A196SJ18"/>
<dbReference type="SUPFAM" id="SSF144122">
    <property type="entry name" value="Tim10-like"/>
    <property type="match status" value="1"/>
</dbReference>
<keyword evidence="1" id="KW-0496">Mitochondrion</keyword>
<gene>
    <name evidence="3" type="ORF">AV274_1239</name>
</gene>
<evidence type="ECO:0000313" key="3">
    <source>
        <dbReference type="EMBL" id="OAO17033.1"/>
    </source>
</evidence>
<name>A0A196SJ18_BLAHN</name>
<dbReference type="Proteomes" id="UP000078348">
    <property type="component" value="Unassembled WGS sequence"/>
</dbReference>
<protein>
    <recommendedName>
        <fullName evidence="1">Mitochondrial import inner membrane translocase subunit</fullName>
    </recommendedName>
</protein>
<evidence type="ECO:0000313" key="4">
    <source>
        <dbReference type="Proteomes" id="UP000078348"/>
    </source>
</evidence>
<comment type="caution">
    <text evidence="3">The sequence shown here is derived from an EMBL/GenBank/DDBJ whole genome shotgun (WGS) entry which is preliminary data.</text>
</comment>
<keyword evidence="1" id="KW-0811">Translocation</keyword>
<comment type="function">
    <text evidence="1">Mitochondrial intermembrane chaperone that participates in the import and insertion of some multi-pass transmembrane proteins into the mitochondrial inner membrane. Also required for the transfer of beta-barrel precursors from the TOM complex to the sorting and assembly machinery (SAM complex) of the outer membrane. Acts as a chaperone-like protein that protects the hydrophobic precursors from aggregation and guide them through the mitochondrial intermembrane space.</text>
</comment>
<feature type="domain" description="Tim10-like" evidence="2">
    <location>
        <begin position="15"/>
        <end position="75"/>
    </location>
</feature>
<comment type="similarity">
    <text evidence="1">Belongs to the small Tim family.</text>
</comment>
<dbReference type="InterPro" id="IPR035427">
    <property type="entry name" value="Tim10-like_dom_sf"/>
</dbReference>
<dbReference type="InterPro" id="IPR004217">
    <property type="entry name" value="Tim10-like"/>
</dbReference>
<dbReference type="OrthoDB" id="7813104at2759"/>
<dbReference type="GO" id="GO:0015031">
    <property type="term" value="P:protein transport"/>
    <property type="evidence" value="ECO:0007669"/>
    <property type="project" value="UniProtKB-KW"/>
</dbReference>
<keyword evidence="1" id="KW-0472">Membrane</keyword>
<sequence length="76" mass="8544">MSEYTPEQLEAALQNVRNELNQGHMQEIMKSIQEKCFNLCISSPGASLSNKDKTCLSNCSDRYIDTMQEVSKAIAK</sequence>
<dbReference type="EMBL" id="LXWW01000048">
    <property type="protein sequence ID" value="OAO17033.1"/>
    <property type="molecule type" value="Genomic_DNA"/>
</dbReference>
<keyword evidence="4" id="KW-1185">Reference proteome</keyword>
<dbReference type="AlphaFoldDB" id="A0A196SJ18"/>
<keyword evidence="1" id="KW-0653">Protein transport</keyword>
<keyword evidence="1" id="KW-0999">Mitochondrion inner membrane</keyword>
<evidence type="ECO:0000259" key="2">
    <source>
        <dbReference type="Pfam" id="PF02953"/>
    </source>
</evidence>
<keyword evidence="1" id="KW-0813">Transport</keyword>
<comment type="domain">
    <text evidence="1">The twin CX3C motif contains 4 conserved Cys residues that form 2 disulfide bonds in the mitochondrial intermembrane space.</text>
</comment>
<keyword evidence="1" id="KW-1015">Disulfide bond</keyword>
<keyword evidence="1" id="KW-0143">Chaperone</keyword>
<reference evidence="3 4" key="1">
    <citation type="submission" date="2016-05" db="EMBL/GenBank/DDBJ databases">
        <title>Nuclear genome of Blastocystis sp. subtype 1 NandII.</title>
        <authorList>
            <person name="Gentekaki E."/>
            <person name="Curtis B."/>
            <person name="Stairs C."/>
            <person name="Eme L."/>
            <person name="Herman E."/>
            <person name="Klimes V."/>
            <person name="Arias M.C."/>
            <person name="Elias M."/>
            <person name="Hilliou F."/>
            <person name="Klute M."/>
            <person name="Malik S.-B."/>
            <person name="Pightling A."/>
            <person name="Rachubinski R."/>
            <person name="Salas D."/>
            <person name="Schlacht A."/>
            <person name="Suga H."/>
            <person name="Archibald J."/>
            <person name="Ball S.G."/>
            <person name="Clark G."/>
            <person name="Dacks J."/>
            <person name="Van Der Giezen M."/>
            <person name="Tsaousis A."/>
            <person name="Roger A."/>
        </authorList>
    </citation>
    <scope>NUCLEOTIDE SEQUENCE [LARGE SCALE GENOMIC DNA]</scope>
    <source>
        <strain evidence="4">ATCC 50177 / NandII</strain>
    </source>
</reference>
<evidence type="ECO:0000256" key="1">
    <source>
        <dbReference type="RuleBase" id="RU367043"/>
    </source>
</evidence>